<dbReference type="EMBL" id="KZ678154">
    <property type="protein sequence ID" value="PSN59682.1"/>
    <property type="molecule type" value="Genomic_DNA"/>
</dbReference>
<dbReference type="Proteomes" id="UP000240883">
    <property type="component" value="Unassembled WGS sequence"/>
</dbReference>
<organism evidence="1 2">
    <name type="scientific">Corynespora cassiicola Philippines</name>
    <dbReference type="NCBI Taxonomy" id="1448308"/>
    <lineage>
        <taxon>Eukaryota</taxon>
        <taxon>Fungi</taxon>
        <taxon>Dikarya</taxon>
        <taxon>Ascomycota</taxon>
        <taxon>Pezizomycotina</taxon>
        <taxon>Dothideomycetes</taxon>
        <taxon>Pleosporomycetidae</taxon>
        <taxon>Pleosporales</taxon>
        <taxon>Corynesporascaceae</taxon>
        <taxon>Corynespora</taxon>
    </lineage>
</organism>
<reference evidence="1 2" key="1">
    <citation type="journal article" date="2018" name="Front. Microbiol.">
        <title>Genome-Wide Analysis of Corynespora cassiicola Leaf Fall Disease Putative Effectors.</title>
        <authorList>
            <person name="Lopez D."/>
            <person name="Ribeiro S."/>
            <person name="Label P."/>
            <person name="Fumanal B."/>
            <person name="Venisse J.S."/>
            <person name="Kohler A."/>
            <person name="de Oliveira R.R."/>
            <person name="Labutti K."/>
            <person name="Lipzen A."/>
            <person name="Lail K."/>
            <person name="Bauer D."/>
            <person name="Ohm R.A."/>
            <person name="Barry K.W."/>
            <person name="Spatafora J."/>
            <person name="Grigoriev I.V."/>
            <person name="Martin F.M."/>
            <person name="Pujade-Renaud V."/>
        </authorList>
    </citation>
    <scope>NUCLEOTIDE SEQUENCE [LARGE SCALE GENOMIC DNA]</scope>
    <source>
        <strain evidence="1 2">Philippines</strain>
    </source>
</reference>
<evidence type="ECO:0000313" key="1">
    <source>
        <dbReference type="EMBL" id="PSN59682.1"/>
    </source>
</evidence>
<protein>
    <submittedName>
        <fullName evidence="1">Uncharacterized protein</fullName>
    </submittedName>
</protein>
<sequence>NCEIALQKEKHLTFKLIYSLTEKELILLRVYFNKNFKKEFIRELTSEAEYLIIFVFKKNRS</sequence>
<proteinExistence type="predicted"/>
<feature type="non-terminal residue" evidence="1">
    <location>
        <position position="61"/>
    </location>
</feature>
<accession>A0A2T2N2L5</accession>
<dbReference type="AlphaFoldDB" id="A0A2T2N2L5"/>
<evidence type="ECO:0000313" key="2">
    <source>
        <dbReference type="Proteomes" id="UP000240883"/>
    </source>
</evidence>
<name>A0A2T2N2L5_CORCC</name>
<dbReference type="OrthoDB" id="5588148at2759"/>
<feature type="non-terminal residue" evidence="1">
    <location>
        <position position="1"/>
    </location>
</feature>
<gene>
    <name evidence="1" type="ORF">BS50DRAFT_448493</name>
</gene>
<keyword evidence="2" id="KW-1185">Reference proteome</keyword>
<dbReference type="STRING" id="1448308.A0A2T2N2L5"/>